<reference evidence="3 4" key="1">
    <citation type="submission" date="2021-07" db="EMBL/GenBank/DDBJ databases">
        <title>Mesonia aestuariivivens sp. nov., isolated from a tidal flat.</title>
        <authorList>
            <person name="Kim Y.-O."/>
            <person name="Yoon J.-H."/>
        </authorList>
    </citation>
    <scope>NUCLEOTIDE SEQUENCE [LARGE SCALE GENOMIC DNA]</scope>
    <source>
        <strain evidence="3 4">JHPTF-M18</strain>
    </source>
</reference>
<name>A0ABS6W0P3_9FLAO</name>
<feature type="transmembrane region" description="Helical" evidence="1">
    <location>
        <begin position="65"/>
        <end position="86"/>
    </location>
</feature>
<dbReference type="PANTHER" id="PTHR34473:SF2">
    <property type="entry name" value="UPF0699 TRANSMEMBRANE PROTEIN YDBT"/>
    <property type="match status" value="1"/>
</dbReference>
<evidence type="ECO:0000259" key="2">
    <source>
        <dbReference type="Pfam" id="PF03703"/>
    </source>
</evidence>
<keyword evidence="1" id="KW-0472">Membrane</keyword>
<feature type="transmembrane region" description="Helical" evidence="1">
    <location>
        <begin position="38"/>
        <end position="59"/>
    </location>
</feature>
<comment type="caution">
    <text evidence="3">The sequence shown here is derived from an EMBL/GenBank/DDBJ whole genome shotgun (WGS) entry which is preliminary data.</text>
</comment>
<accession>A0ABS6W0P3</accession>
<evidence type="ECO:0000313" key="4">
    <source>
        <dbReference type="Proteomes" id="UP000719267"/>
    </source>
</evidence>
<dbReference type="EMBL" id="JAHWDF010000005">
    <property type="protein sequence ID" value="MBW2961404.1"/>
    <property type="molecule type" value="Genomic_DNA"/>
</dbReference>
<dbReference type="RefSeq" id="WP_219039689.1">
    <property type="nucleotide sequence ID" value="NZ_JAHWDF010000005.1"/>
</dbReference>
<proteinExistence type="predicted"/>
<protein>
    <submittedName>
        <fullName evidence="3">PH domain-containing protein</fullName>
    </submittedName>
</protein>
<sequence length="176" mass="20043">MDSIENQFSNQQLFINLLPDYRAVDFEPISKKKLTKSVYQISIGLVIFLVGWGILFYLIPLHWSVFLGLVVILFLFSFSYFNAYLLQPRYGYALREKDIIYRRGYLVSKTTVIPFNRIQHVSISRGIFDKALNISTLKIFTAGGQGSDVSIPGLLPDLAVKLKEAVAQKLSVEEDE</sequence>
<evidence type="ECO:0000313" key="3">
    <source>
        <dbReference type="EMBL" id="MBW2961404.1"/>
    </source>
</evidence>
<dbReference type="Proteomes" id="UP000719267">
    <property type="component" value="Unassembled WGS sequence"/>
</dbReference>
<dbReference type="Pfam" id="PF03703">
    <property type="entry name" value="bPH_2"/>
    <property type="match status" value="1"/>
</dbReference>
<keyword evidence="4" id="KW-1185">Reference proteome</keyword>
<dbReference type="InterPro" id="IPR005182">
    <property type="entry name" value="YdbS-like_PH"/>
</dbReference>
<dbReference type="PANTHER" id="PTHR34473">
    <property type="entry name" value="UPF0699 TRANSMEMBRANE PROTEIN YDBS"/>
    <property type="match status" value="1"/>
</dbReference>
<evidence type="ECO:0000256" key="1">
    <source>
        <dbReference type="SAM" id="Phobius"/>
    </source>
</evidence>
<feature type="domain" description="YdbS-like PH" evidence="2">
    <location>
        <begin position="90"/>
        <end position="162"/>
    </location>
</feature>
<keyword evidence="1" id="KW-0812">Transmembrane</keyword>
<gene>
    <name evidence="3" type="ORF">KW502_06300</name>
</gene>
<keyword evidence="1" id="KW-1133">Transmembrane helix</keyword>
<organism evidence="3 4">
    <name type="scientific">Mesonia aestuariivivens</name>
    <dbReference type="NCBI Taxonomy" id="2796128"/>
    <lineage>
        <taxon>Bacteria</taxon>
        <taxon>Pseudomonadati</taxon>
        <taxon>Bacteroidota</taxon>
        <taxon>Flavobacteriia</taxon>
        <taxon>Flavobacteriales</taxon>
        <taxon>Flavobacteriaceae</taxon>
        <taxon>Mesonia</taxon>
    </lineage>
</organism>